<keyword evidence="1" id="KW-0547">Nucleotide-binding</keyword>
<dbReference type="InterPro" id="IPR001962">
    <property type="entry name" value="Asn_synthase"/>
</dbReference>
<dbReference type="PANTHER" id="PTHR11772:SF2">
    <property type="entry name" value="ASPARAGINE SYNTHETASE [GLUTAMINE-HYDROLYZING]"/>
    <property type="match status" value="1"/>
</dbReference>
<reference evidence="4" key="1">
    <citation type="journal article" date="2014" name="Int. J. Syst. Evol. Microbiol.">
        <title>Complete genome sequence of Corynebacterium casei LMG S-19264T (=DSM 44701T), isolated from a smear-ripened cheese.</title>
        <authorList>
            <consortium name="US DOE Joint Genome Institute (JGI-PGF)"/>
            <person name="Walter F."/>
            <person name="Albersmeier A."/>
            <person name="Kalinowski J."/>
            <person name="Ruckert C."/>
        </authorList>
    </citation>
    <scope>NUCLEOTIDE SEQUENCE</scope>
    <source>
        <strain evidence="4">JCM 13583</strain>
    </source>
</reference>
<dbReference type="GO" id="GO:0005524">
    <property type="term" value="F:ATP binding"/>
    <property type="evidence" value="ECO:0007669"/>
    <property type="project" value="UniProtKB-KW"/>
</dbReference>
<evidence type="ECO:0000313" key="5">
    <source>
        <dbReference type="Proteomes" id="UP000632195"/>
    </source>
</evidence>
<dbReference type="GO" id="GO:0006529">
    <property type="term" value="P:asparagine biosynthetic process"/>
    <property type="evidence" value="ECO:0007669"/>
    <property type="project" value="InterPro"/>
</dbReference>
<dbReference type="InterPro" id="IPR014729">
    <property type="entry name" value="Rossmann-like_a/b/a_fold"/>
</dbReference>
<evidence type="ECO:0000313" key="4">
    <source>
        <dbReference type="EMBL" id="GGM71900.1"/>
    </source>
</evidence>
<dbReference type="InterPro" id="IPR050795">
    <property type="entry name" value="Asn_Synthetase"/>
</dbReference>
<dbReference type="GO" id="GO:0005829">
    <property type="term" value="C:cytosol"/>
    <property type="evidence" value="ECO:0007669"/>
    <property type="project" value="TreeGrafter"/>
</dbReference>
<evidence type="ECO:0000259" key="3">
    <source>
        <dbReference type="Pfam" id="PF00733"/>
    </source>
</evidence>
<dbReference type="SUPFAM" id="SSF52402">
    <property type="entry name" value="Adenine nucleotide alpha hydrolases-like"/>
    <property type="match status" value="1"/>
</dbReference>
<proteinExistence type="predicted"/>
<dbReference type="Gene3D" id="3.40.50.620">
    <property type="entry name" value="HUPs"/>
    <property type="match status" value="1"/>
</dbReference>
<dbReference type="CDD" id="cd01991">
    <property type="entry name" value="Asn_synthase_B_C"/>
    <property type="match status" value="1"/>
</dbReference>
<dbReference type="PANTHER" id="PTHR11772">
    <property type="entry name" value="ASPARAGINE SYNTHETASE"/>
    <property type="match status" value="1"/>
</dbReference>
<organism evidence="4 5">
    <name type="scientific">Thermogymnomonas acidicola</name>
    <dbReference type="NCBI Taxonomy" id="399579"/>
    <lineage>
        <taxon>Archaea</taxon>
        <taxon>Methanobacteriati</taxon>
        <taxon>Thermoplasmatota</taxon>
        <taxon>Thermoplasmata</taxon>
        <taxon>Thermoplasmatales</taxon>
        <taxon>Thermogymnomonas</taxon>
    </lineage>
</organism>
<evidence type="ECO:0000256" key="2">
    <source>
        <dbReference type="ARBA" id="ARBA00022840"/>
    </source>
</evidence>
<accession>A0AA37BR27</accession>
<comment type="caution">
    <text evidence="4">The sequence shown here is derived from an EMBL/GenBank/DDBJ whole genome shotgun (WGS) entry which is preliminary data.</text>
</comment>
<evidence type="ECO:0000256" key="1">
    <source>
        <dbReference type="ARBA" id="ARBA00022741"/>
    </source>
</evidence>
<gene>
    <name evidence="4" type="ORF">GCM10007108_07530</name>
</gene>
<keyword evidence="5" id="KW-1185">Reference proteome</keyword>
<dbReference type="Proteomes" id="UP000632195">
    <property type="component" value="Unassembled WGS sequence"/>
</dbReference>
<dbReference type="Pfam" id="PF00733">
    <property type="entry name" value="Asn_synthase"/>
    <property type="match status" value="1"/>
</dbReference>
<protein>
    <recommendedName>
        <fullName evidence="3">Asparagine synthetase domain-containing protein</fullName>
    </recommendedName>
</protein>
<dbReference type="AlphaFoldDB" id="A0AA37BR27"/>
<feature type="domain" description="Asparagine synthetase" evidence="3">
    <location>
        <begin position="46"/>
        <end position="169"/>
    </location>
</feature>
<dbReference type="EMBL" id="BMNY01000001">
    <property type="protein sequence ID" value="GGM71900.1"/>
    <property type="molecule type" value="Genomic_DNA"/>
</dbReference>
<dbReference type="GO" id="GO:0004066">
    <property type="term" value="F:asparagine synthase (glutamine-hydrolyzing) activity"/>
    <property type="evidence" value="ECO:0007669"/>
    <property type="project" value="InterPro"/>
</dbReference>
<name>A0AA37BR27_9ARCH</name>
<keyword evidence="2" id="KW-0067">ATP-binding</keyword>
<dbReference type="RefSeq" id="WP_188680450.1">
    <property type="nucleotide sequence ID" value="NZ_BMNY01000001.1"/>
</dbReference>
<sequence>MTCVGMEWYERIEKETLDGSSVPELADRLHGILRDTVRGIGAAELAFSGGVDSSFLLFLSGGSLSPVNVSAPNTHDRVASLASARALNYGLRHIEVSEEDVRRAREALRSIDPQIPREDMGFEIVLLLVVQRCEGDTVVCGQGSDELFYGYHKFRVREPDNRDSLRKLQDSVLPREVKMARMFGKELVTPYLNTEVVEIANSIPKWIHLYAGVEKAFLRYTAIRSGLPMEIALRGKKAAQYGSGVQKILRKVNP</sequence>
<reference evidence="4" key="2">
    <citation type="submission" date="2022-09" db="EMBL/GenBank/DDBJ databases">
        <authorList>
            <person name="Sun Q."/>
            <person name="Ohkuma M."/>
        </authorList>
    </citation>
    <scope>NUCLEOTIDE SEQUENCE</scope>
    <source>
        <strain evidence="4">JCM 13583</strain>
    </source>
</reference>